<proteinExistence type="predicted"/>
<evidence type="ECO:0000313" key="1">
    <source>
        <dbReference type="EMBL" id="AYO55232.1"/>
    </source>
</evidence>
<dbReference type="RefSeq" id="WP_087554418.1">
    <property type="nucleotide sequence ID" value="NZ_CP033133.1"/>
</dbReference>
<dbReference type="AlphaFoldDB" id="A0A3G2T5H6"/>
<dbReference type="EMBL" id="CP033133">
    <property type="protein sequence ID" value="AYO55232.1"/>
    <property type="molecule type" value="Genomic_DNA"/>
</dbReference>
<evidence type="ECO:0000313" key="2">
    <source>
        <dbReference type="Proteomes" id="UP000279962"/>
    </source>
</evidence>
<dbReference type="Proteomes" id="UP000279962">
    <property type="component" value="Chromosome"/>
</dbReference>
<protein>
    <submittedName>
        <fullName evidence="1">Uncharacterized protein</fullName>
    </submittedName>
</protein>
<accession>A0A3G2T5H6</accession>
<organism evidence="1 2">
    <name type="scientific">Acinetobacter wuhouensis</name>
    <dbReference type="NCBI Taxonomy" id="1879050"/>
    <lineage>
        <taxon>Bacteria</taxon>
        <taxon>Pseudomonadati</taxon>
        <taxon>Pseudomonadota</taxon>
        <taxon>Gammaproteobacteria</taxon>
        <taxon>Moraxellales</taxon>
        <taxon>Moraxellaceae</taxon>
        <taxon>Acinetobacter</taxon>
    </lineage>
</organism>
<reference evidence="1 2" key="1">
    <citation type="submission" date="2018-10" db="EMBL/GenBank/DDBJ databases">
        <title>The complete genome of Acinetobacter wuhouensis strain WCHAW010062.</title>
        <authorList>
            <person name="Hu Y."/>
            <person name="Long H."/>
            <person name="Feng Y."/>
            <person name="Zong Z."/>
        </authorList>
    </citation>
    <scope>NUCLEOTIDE SEQUENCE [LARGE SCALE GENOMIC DNA]</scope>
    <source>
        <strain evidence="1 2">WCHAW010062</strain>
    </source>
</reference>
<gene>
    <name evidence="1" type="ORF">CDG68_16905</name>
</gene>
<name>A0A3G2T5H6_9GAMM</name>
<sequence>MNLKIFLLLGGMGFVLHGCSSMNALTSDSLKSFTSPQDVIDKKNINENNSSAKEYVYDWGKNYPERQVESLIPRSSLSNYCISHGGRFSLFQKSSMHLVKDTGSKKLLNTYSSVKQGIGTYYCKQSDGQQWYVSIEPLSERRMDNASRVVNLQTKIMNLDEVKAFYSKAHTTTTLAEKKQNTVNSKTLNNVTSKTTTAKVIEEKKVTQPVVEDTKVQQTTNTVVSTPQTQQMQLYTSARKDLGRGQNQINACNTAERAYNYGRLRGTSSVNAYAESGILVAKCLTSVPSYSRRFSNPNDRAKRILQNLATNQNHAVAKHMLNQMK</sequence>